<dbReference type="InterPro" id="IPR046796">
    <property type="entry name" value="Transposase_32_dom"/>
</dbReference>
<feature type="region of interest" description="Disordered" evidence="6">
    <location>
        <begin position="713"/>
        <end position="733"/>
    </location>
</feature>
<accession>A0A6A3CRY0</accession>
<feature type="region of interest" description="Disordered" evidence="6">
    <location>
        <begin position="1101"/>
        <end position="1137"/>
    </location>
</feature>
<comment type="similarity">
    <text evidence="1">Belongs to the peptidase C48 family.</text>
</comment>
<evidence type="ECO:0000256" key="2">
    <source>
        <dbReference type="ARBA" id="ARBA00022670"/>
    </source>
</evidence>
<dbReference type="SMART" id="SM00577">
    <property type="entry name" value="CPDc"/>
    <property type="match status" value="1"/>
</dbReference>
<name>A0A6A3CRY0_HIBSY</name>
<feature type="domain" description="Ubiquitin-like protease family profile" evidence="8">
    <location>
        <begin position="506"/>
        <end position="688"/>
    </location>
</feature>
<dbReference type="SUPFAM" id="SSF56784">
    <property type="entry name" value="HAD-like"/>
    <property type="match status" value="1"/>
</dbReference>
<dbReference type="EMBL" id="VEPZ02000167">
    <property type="protein sequence ID" value="KAE8732305.1"/>
    <property type="molecule type" value="Genomic_DNA"/>
</dbReference>
<feature type="DNA-binding region" description="HMG box" evidence="4">
    <location>
        <begin position="22"/>
        <end position="88"/>
    </location>
</feature>
<dbReference type="InterPro" id="IPR004274">
    <property type="entry name" value="FCP1_dom"/>
</dbReference>
<feature type="region of interest" description="Disordered" evidence="6">
    <location>
        <begin position="42"/>
        <end position="87"/>
    </location>
</feature>
<evidence type="ECO:0000256" key="5">
    <source>
        <dbReference type="SAM" id="Coils"/>
    </source>
</evidence>
<feature type="domain" description="HMG box" evidence="7">
    <location>
        <begin position="22"/>
        <end position="88"/>
    </location>
</feature>
<feature type="domain" description="FCP1 homology" evidence="9">
    <location>
        <begin position="1139"/>
        <end position="1292"/>
    </location>
</feature>
<evidence type="ECO:0000256" key="6">
    <source>
        <dbReference type="SAM" id="MobiDB-lite"/>
    </source>
</evidence>
<evidence type="ECO:0000256" key="3">
    <source>
        <dbReference type="ARBA" id="ARBA00022801"/>
    </source>
</evidence>
<comment type="caution">
    <text evidence="10">The sequence shown here is derived from an EMBL/GenBank/DDBJ whole genome shotgun (WGS) entry which is preliminary data.</text>
</comment>
<sequence length="1310" mass="150826">MESMSWKIVGGADDFEIEAETRKQPKGGYMYFYMAECKRMKEDGTQSGSVTKDVRSKWNSMSDAEKEPYITQSKNDSKEYKERRKAHENKEVSTRCIIKRVNSLIKHLKEKGQLNMLGEIGFGSLVGVRDQPIRRELCRSLMAQFDVRQCIAKYGDFSFPLRIPCAAAVLGKVTYAEIREEIKSGSYVGDELEAIVLLYLVGIFLCPMGHTSTNKEHMKLICDEGLKGEFNWAEYIHSRLIESIITFKKGSQRYLKGCIAILEVALFDFWSGCEAVPAYERTRVARIRAWGKEEVVRVMVKLKLDGVKKQERRRQRRRKERWLYWGMKVSGTTVREKHSNFDILMSELAVIKKIQFDIMQRQSRVEEKFDRVEEKLERVEDTLERHKGVVEGKIDGVVKEVEVLRGEVVKEVGVLRGDIKMVTGEKFEGVVKEVEELRSELTGVKGVVDKYLDEGDQLKGEIKEMKSYVEKTDIPSGIDDIEAAICDYLWNSELESEYSVISMGNQFASVYDVATLKPTEWVGGVVIDLLAWTVCYDSQKSLRRNGYLPYHLAQQALDANSKESVESIATFWGPILNNYVKFTDCEKIMITINYHNSHWYLLVLDMVDHVATIYDSMFTTEAAKQRVKDAKRLIKILDFYNKKRIWVESCGSLGKYPLKKFKFVEHKKNKQLNGHDCSMYVMMWMESIGSTGATSDFVIGEWDRSRILNDLYSKSKNPKHKGKQAEDNSSSPKNTSIIITVTIRYSASNQNGSKRQRQKRGLSQSSSQPSSSQPQPPSETNDSSKEIRSFETLNFRSYMEKQRWQTSFKVRKIRPERVINLGFLFDDKYAFSFKSTFISWGWLEFLGVEPRYYPNLVRVFYNNASLQHEPNKTNIIGINTHVMGKDIYISLETIAEGLGVANKGDSDENGIDWSTIKRVARNSPIHLDVESRVFHKMLTWYIRPSGGKHSTLRDSDYWWITKYKSKSKTAPNIAKLIFNTIVYMVTKGATNSTTLPYGCVITHLLKNNEVDFSHDAPVRLTRKIDMIKRGRKWTPLAMKKQPSGDAMMEEAPVAEDVTIKTVMEYMVNFREHIDSLVSGMRSDISSLQHEVSMLRDELHQRHQTNVDNQAVNEDEADDEDDDEDDDDDDDPNKYIVSATPPSRKLLIFDLNGVLAYIPRLPADVVLRTGLFEFMQFCVDNFVVALWSSKMRHNVNRVLEKLPLFSEHFLFVWDQAKCKTYDIVTYCKDLNDVWNACSDFNELNTLLVDDSAEKMIYNPKYNYICPHTFDAASHSNDNALEKGRNIREYLENLLKASNVPDFVRNNPFSSD</sequence>
<feature type="compositionally biased region" description="Low complexity" evidence="6">
    <location>
        <begin position="763"/>
        <end position="773"/>
    </location>
</feature>
<evidence type="ECO:0000259" key="9">
    <source>
        <dbReference type="PROSITE" id="PS50969"/>
    </source>
</evidence>
<dbReference type="SMART" id="SM00398">
    <property type="entry name" value="HMG"/>
    <property type="match status" value="1"/>
</dbReference>
<feature type="coiled-coil region" evidence="5">
    <location>
        <begin position="362"/>
        <end position="389"/>
    </location>
</feature>
<evidence type="ECO:0000259" key="7">
    <source>
        <dbReference type="PROSITE" id="PS50118"/>
    </source>
</evidence>
<dbReference type="CDD" id="cd00084">
    <property type="entry name" value="HMG-box_SF"/>
    <property type="match status" value="1"/>
</dbReference>
<dbReference type="SUPFAM" id="SSF47095">
    <property type="entry name" value="HMG-box"/>
    <property type="match status" value="1"/>
</dbReference>
<dbReference type="GO" id="GO:0005634">
    <property type="term" value="C:nucleus"/>
    <property type="evidence" value="ECO:0007669"/>
    <property type="project" value="UniProtKB-UniRule"/>
</dbReference>
<dbReference type="Proteomes" id="UP000436088">
    <property type="component" value="Unassembled WGS sequence"/>
</dbReference>
<dbReference type="Gene3D" id="3.40.395.10">
    <property type="entry name" value="Adenoviral Proteinase, Chain A"/>
    <property type="match status" value="1"/>
</dbReference>
<reference evidence="10" key="1">
    <citation type="submission" date="2019-09" db="EMBL/GenBank/DDBJ databases">
        <title>Draft genome information of white flower Hibiscus syriacus.</title>
        <authorList>
            <person name="Kim Y.-M."/>
        </authorList>
    </citation>
    <scope>NUCLEOTIDE SEQUENCE [LARGE SCALE GENOMIC DNA]</scope>
    <source>
        <strain evidence="10">YM2019G1</strain>
    </source>
</reference>
<evidence type="ECO:0000256" key="4">
    <source>
        <dbReference type="PROSITE-ProRule" id="PRU00267"/>
    </source>
</evidence>
<dbReference type="InterPro" id="IPR050365">
    <property type="entry name" value="TIM50"/>
</dbReference>
<evidence type="ECO:0008006" key="12">
    <source>
        <dbReference type="Google" id="ProtNLM"/>
    </source>
</evidence>
<keyword evidence="4" id="KW-0539">Nucleus</keyword>
<dbReference type="Pfam" id="PF03031">
    <property type="entry name" value="NIF"/>
    <property type="match status" value="1"/>
</dbReference>
<dbReference type="SUPFAM" id="SSF54001">
    <property type="entry name" value="Cysteine proteinases"/>
    <property type="match status" value="1"/>
</dbReference>
<dbReference type="GO" id="GO:0008234">
    <property type="term" value="F:cysteine-type peptidase activity"/>
    <property type="evidence" value="ECO:0007669"/>
    <property type="project" value="InterPro"/>
</dbReference>
<dbReference type="PROSITE" id="PS50969">
    <property type="entry name" value="FCP1"/>
    <property type="match status" value="1"/>
</dbReference>
<keyword evidence="4" id="KW-0238">DNA-binding</keyword>
<dbReference type="Pfam" id="PF02902">
    <property type="entry name" value="Peptidase_C48"/>
    <property type="match status" value="1"/>
</dbReference>
<keyword evidence="5" id="KW-0175">Coiled coil</keyword>
<proteinExistence type="inferred from homology"/>
<dbReference type="Gene3D" id="1.10.30.10">
    <property type="entry name" value="High mobility group box domain"/>
    <property type="match status" value="1"/>
</dbReference>
<dbReference type="PROSITE" id="PS50600">
    <property type="entry name" value="ULP_PROTEASE"/>
    <property type="match status" value="1"/>
</dbReference>
<feature type="compositionally biased region" description="Acidic residues" evidence="6">
    <location>
        <begin position="1112"/>
        <end position="1130"/>
    </location>
</feature>
<dbReference type="InterPro" id="IPR009071">
    <property type="entry name" value="HMG_box_dom"/>
</dbReference>
<dbReference type="PANTHER" id="PTHR12210">
    <property type="entry name" value="DULLARD PROTEIN PHOSPHATASE"/>
    <property type="match status" value="1"/>
</dbReference>
<keyword evidence="11" id="KW-1185">Reference proteome</keyword>
<dbReference type="Gene3D" id="3.40.50.1000">
    <property type="entry name" value="HAD superfamily/HAD-like"/>
    <property type="match status" value="1"/>
</dbReference>
<evidence type="ECO:0000256" key="1">
    <source>
        <dbReference type="ARBA" id="ARBA00005234"/>
    </source>
</evidence>
<dbReference type="InterPro" id="IPR038765">
    <property type="entry name" value="Papain-like_cys_pep_sf"/>
</dbReference>
<dbReference type="PROSITE" id="PS50118">
    <property type="entry name" value="HMG_BOX_2"/>
    <property type="match status" value="1"/>
</dbReference>
<evidence type="ECO:0000313" key="11">
    <source>
        <dbReference type="Proteomes" id="UP000436088"/>
    </source>
</evidence>
<evidence type="ECO:0000313" key="10">
    <source>
        <dbReference type="EMBL" id="KAE8732305.1"/>
    </source>
</evidence>
<dbReference type="InterPro" id="IPR003653">
    <property type="entry name" value="Peptidase_C48_C"/>
</dbReference>
<feature type="region of interest" description="Disordered" evidence="6">
    <location>
        <begin position="748"/>
        <end position="786"/>
    </location>
</feature>
<dbReference type="InterPro" id="IPR036412">
    <property type="entry name" value="HAD-like_sf"/>
</dbReference>
<dbReference type="GO" id="GO:0006508">
    <property type="term" value="P:proteolysis"/>
    <property type="evidence" value="ECO:0007669"/>
    <property type="project" value="UniProtKB-KW"/>
</dbReference>
<dbReference type="InterPro" id="IPR036910">
    <property type="entry name" value="HMG_box_dom_sf"/>
</dbReference>
<keyword evidence="3" id="KW-0378">Hydrolase</keyword>
<protein>
    <recommendedName>
        <fullName evidence="12">Ubiquitin-like protease family profile domain-containing protein</fullName>
    </recommendedName>
</protein>
<dbReference type="GO" id="GO:0003677">
    <property type="term" value="F:DNA binding"/>
    <property type="evidence" value="ECO:0007669"/>
    <property type="project" value="UniProtKB-UniRule"/>
</dbReference>
<gene>
    <name evidence="10" type="ORF">F3Y22_tig00002237pilonHSYRG01560</name>
</gene>
<dbReference type="Pfam" id="PF20167">
    <property type="entry name" value="Transposase_32"/>
    <property type="match status" value="1"/>
</dbReference>
<dbReference type="InterPro" id="IPR023214">
    <property type="entry name" value="HAD_sf"/>
</dbReference>
<keyword evidence="2" id="KW-0645">Protease</keyword>
<organism evidence="10 11">
    <name type="scientific">Hibiscus syriacus</name>
    <name type="common">Rose of Sharon</name>
    <dbReference type="NCBI Taxonomy" id="106335"/>
    <lineage>
        <taxon>Eukaryota</taxon>
        <taxon>Viridiplantae</taxon>
        <taxon>Streptophyta</taxon>
        <taxon>Embryophyta</taxon>
        <taxon>Tracheophyta</taxon>
        <taxon>Spermatophyta</taxon>
        <taxon>Magnoliopsida</taxon>
        <taxon>eudicotyledons</taxon>
        <taxon>Gunneridae</taxon>
        <taxon>Pentapetalae</taxon>
        <taxon>rosids</taxon>
        <taxon>malvids</taxon>
        <taxon>Malvales</taxon>
        <taxon>Malvaceae</taxon>
        <taxon>Malvoideae</taxon>
        <taxon>Hibiscus</taxon>
    </lineage>
</organism>
<evidence type="ECO:0000259" key="8">
    <source>
        <dbReference type="PROSITE" id="PS50600"/>
    </source>
</evidence>